<dbReference type="Gene3D" id="3.30.428.10">
    <property type="entry name" value="HIT-like"/>
    <property type="match status" value="1"/>
</dbReference>
<dbReference type="SUPFAM" id="SSF54197">
    <property type="entry name" value="HIT-like"/>
    <property type="match status" value="1"/>
</dbReference>
<dbReference type="PANTHER" id="PTHR12486:SF4">
    <property type="entry name" value="APRATAXIN"/>
    <property type="match status" value="1"/>
</dbReference>
<evidence type="ECO:0000313" key="2">
    <source>
        <dbReference type="EMBL" id="CAK9436258.1"/>
    </source>
</evidence>
<dbReference type="InterPro" id="IPR036265">
    <property type="entry name" value="HIT-like_sf"/>
</dbReference>
<gene>
    <name evidence="2" type="ORF">LODBEIA_P08160</name>
</gene>
<keyword evidence="3" id="KW-1185">Reference proteome</keyword>
<dbReference type="GeneID" id="92206012"/>
<dbReference type="Proteomes" id="UP001497383">
    <property type="component" value="Chromosome 1"/>
</dbReference>
<evidence type="ECO:0000313" key="3">
    <source>
        <dbReference type="Proteomes" id="UP001497383"/>
    </source>
</evidence>
<feature type="domain" description="Aprataxin C2HE/C2H2/C2HC zinc finger" evidence="1">
    <location>
        <begin position="155"/>
        <end position="247"/>
    </location>
</feature>
<dbReference type="InterPro" id="IPR032566">
    <property type="entry name" value="Znf-C2HE"/>
</dbReference>
<dbReference type="Pfam" id="PF16278">
    <property type="entry name" value="zf-C2HE"/>
    <property type="match status" value="1"/>
</dbReference>
<name>A0ABP0ZGR4_9ASCO</name>
<organism evidence="2 3">
    <name type="scientific">Lodderomyces beijingensis</name>
    <dbReference type="NCBI Taxonomy" id="1775926"/>
    <lineage>
        <taxon>Eukaryota</taxon>
        <taxon>Fungi</taxon>
        <taxon>Dikarya</taxon>
        <taxon>Ascomycota</taxon>
        <taxon>Saccharomycotina</taxon>
        <taxon>Pichiomycetes</taxon>
        <taxon>Debaryomycetaceae</taxon>
        <taxon>Candida/Lodderomyces clade</taxon>
        <taxon>Lodderomyces</taxon>
    </lineage>
</organism>
<reference evidence="2 3" key="1">
    <citation type="submission" date="2024-03" db="EMBL/GenBank/DDBJ databases">
        <authorList>
            <person name="Brejova B."/>
        </authorList>
    </citation>
    <scope>NUCLEOTIDE SEQUENCE [LARGE SCALE GENOMIC DNA]</scope>
    <source>
        <strain evidence="2 3">CBS 14171</strain>
    </source>
</reference>
<proteinExistence type="predicted"/>
<sequence length="264" mass="30390">MSFGDAFQKIIDHPEKHKEAVLYSDEHVVIIKDLFPKATRHLLVIPRNAKYTHQHPLEVFNKHYGETTGEELYEQMGGYVEKAKNIIVEDLKDKLDLRNKAKDDDGEQALQKFRNKHIQAGVHSIPSLSNLHIHVITQDFHSPKLKNKKHYNSFTTKFFVPFEELNPFFNEGYYKLAHERSGNAASGSETASDQESDPGRPAFVRHVRNSATLESTIKNCPFKCMFCRQTFGNSMVKLKSHLKDEFVKVYGELGDVTRLEPNKF</sequence>
<dbReference type="PANTHER" id="PTHR12486">
    <property type="entry name" value="APRATAXIN-RELATED"/>
    <property type="match status" value="1"/>
</dbReference>
<protein>
    <recommendedName>
        <fullName evidence="1">Aprataxin C2HE/C2H2/C2HC zinc finger domain-containing protein</fullName>
    </recommendedName>
</protein>
<accession>A0ABP0ZGR4</accession>
<dbReference type="Pfam" id="PF11969">
    <property type="entry name" value="DcpS_C"/>
    <property type="match status" value="1"/>
</dbReference>
<evidence type="ECO:0000259" key="1">
    <source>
        <dbReference type="Pfam" id="PF16278"/>
    </source>
</evidence>
<dbReference type="RefSeq" id="XP_066827754.1">
    <property type="nucleotide sequence ID" value="XM_066976778.1"/>
</dbReference>
<dbReference type="EMBL" id="OZ022405">
    <property type="protein sequence ID" value="CAK9436258.1"/>
    <property type="molecule type" value="Genomic_DNA"/>
</dbReference>